<evidence type="ECO:0000256" key="2">
    <source>
        <dbReference type="ARBA" id="ARBA00004496"/>
    </source>
</evidence>
<reference evidence="15 16" key="1">
    <citation type="submission" date="2018-02" db="EMBL/GenBank/DDBJ databases">
        <title>Subsurface microbial communities from deep shales in Ohio and West Virginia, USA.</title>
        <authorList>
            <person name="Wrighton K."/>
        </authorList>
    </citation>
    <scope>NUCLEOTIDE SEQUENCE [LARGE SCALE GENOMIC DNA]</scope>
    <source>
        <strain evidence="15 16">OWC-G53F</strain>
    </source>
</reference>
<dbReference type="AlphaFoldDB" id="A0A2S6H7X6"/>
<dbReference type="Gene3D" id="3.40.50.1820">
    <property type="entry name" value="alpha/beta hydrolase"/>
    <property type="match status" value="1"/>
</dbReference>
<evidence type="ECO:0000256" key="11">
    <source>
        <dbReference type="PIRNR" id="PIRNR006431"/>
    </source>
</evidence>
<evidence type="ECO:0000256" key="4">
    <source>
        <dbReference type="ARBA" id="ARBA00012568"/>
    </source>
</evidence>
<evidence type="ECO:0000313" key="16">
    <source>
        <dbReference type="Proteomes" id="UP000238071"/>
    </source>
</evidence>
<evidence type="ECO:0000256" key="1">
    <source>
        <dbReference type="ARBA" id="ARBA00001585"/>
    </source>
</evidence>
<evidence type="ECO:0000256" key="9">
    <source>
        <dbReference type="ARBA" id="ARBA00022801"/>
    </source>
</evidence>
<dbReference type="PANTHER" id="PTHR43722">
    <property type="entry name" value="PROLINE IMINOPEPTIDASE"/>
    <property type="match status" value="1"/>
</dbReference>
<dbReference type="PIRSF" id="PIRSF006431">
    <property type="entry name" value="Pept_S33"/>
    <property type="match status" value="1"/>
</dbReference>
<feature type="active site" evidence="12">
    <location>
        <position position="269"/>
    </location>
</feature>
<evidence type="ECO:0000256" key="12">
    <source>
        <dbReference type="PIRSR" id="PIRSR006431-1"/>
    </source>
</evidence>
<dbReference type="GO" id="GO:0005737">
    <property type="term" value="C:cytoplasm"/>
    <property type="evidence" value="ECO:0007669"/>
    <property type="project" value="UniProtKB-SubCell"/>
</dbReference>
<accession>A0A2S6H7X6</accession>
<keyword evidence="9 11" id="KW-0378">Hydrolase</keyword>
<dbReference type="InterPro" id="IPR000073">
    <property type="entry name" value="AB_hydrolase_1"/>
</dbReference>
<dbReference type="PANTHER" id="PTHR43722:SF1">
    <property type="entry name" value="PROLINE IMINOPEPTIDASE"/>
    <property type="match status" value="1"/>
</dbReference>
<dbReference type="GO" id="GO:0006508">
    <property type="term" value="P:proteolysis"/>
    <property type="evidence" value="ECO:0007669"/>
    <property type="project" value="UniProtKB-KW"/>
</dbReference>
<dbReference type="Pfam" id="PF00561">
    <property type="entry name" value="Abhydrolase_1"/>
    <property type="match status" value="1"/>
</dbReference>
<dbReference type="EMBL" id="PTIY01000001">
    <property type="protein sequence ID" value="PPK73577.1"/>
    <property type="molecule type" value="Genomic_DNA"/>
</dbReference>
<evidence type="ECO:0000256" key="6">
    <source>
        <dbReference type="ARBA" id="ARBA00022438"/>
    </source>
</evidence>
<dbReference type="Proteomes" id="UP000238071">
    <property type="component" value="Unassembled WGS sequence"/>
</dbReference>
<keyword evidence="16" id="KW-1185">Reference proteome</keyword>
<evidence type="ECO:0000256" key="7">
    <source>
        <dbReference type="ARBA" id="ARBA00022490"/>
    </source>
</evidence>
<evidence type="ECO:0000256" key="8">
    <source>
        <dbReference type="ARBA" id="ARBA00022670"/>
    </source>
</evidence>
<evidence type="ECO:0000256" key="13">
    <source>
        <dbReference type="RuleBase" id="RU003421"/>
    </source>
</evidence>
<dbReference type="SUPFAM" id="SSF53474">
    <property type="entry name" value="alpha/beta-Hydrolases"/>
    <property type="match status" value="1"/>
</dbReference>
<evidence type="ECO:0000313" key="15">
    <source>
        <dbReference type="EMBL" id="PPK73577.1"/>
    </source>
</evidence>
<name>A0A2S6H7X6_9GAMM</name>
<protein>
    <recommendedName>
        <fullName evidence="5 11">Proline iminopeptidase</fullName>
        <shortName evidence="11">PIP</shortName>
        <ecNumber evidence="4 11">3.4.11.5</ecNumber>
    </recommendedName>
    <alternativeName>
        <fullName evidence="10 11">Prolyl aminopeptidase</fullName>
    </alternativeName>
</protein>
<keyword evidence="8 11" id="KW-0645">Protease</keyword>
<organism evidence="15 16">
    <name type="scientific">Methylobacter tundripaludum</name>
    <dbReference type="NCBI Taxonomy" id="173365"/>
    <lineage>
        <taxon>Bacteria</taxon>
        <taxon>Pseudomonadati</taxon>
        <taxon>Pseudomonadota</taxon>
        <taxon>Gammaproteobacteria</taxon>
        <taxon>Methylococcales</taxon>
        <taxon>Methylococcaceae</taxon>
        <taxon>Methylobacter</taxon>
    </lineage>
</organism>
<evidence type="ECO:0000256" key="10">
    <source>
        <dbReference type="ARBA" id="ARBA00029605"/>
    </source>
</evidence>
<dbReference type="GO" id="GO:0004177">
    <property type="term" value="F:aminopeptidase activity"/>
    <property type="evidence" value="ECO:0007669"/>
    <property type="project" value="UniProtKB-UniRule"/>
</dbReference>
<dbReference type="InterPro" id="IPR005944">
    <property type="entry name" value="Pro_iminopeptidase"/>
</dbReference>
<dbReference type="NCBIfam" id="TIGR01249">
    <property type="entry name" value="pro_imino_pep_1"/>
    <property type="match status" value="1"/>
</dbReference>
<dbReference type="EC" id="3.4.11.5" evidence="4 11"/>
<dbReference type="PRINTS" id="PR00793">
    <property type="entry name" value="PROAMNOPTASE"/>
</dbReference>
<keyword evidence="7 11" id="KW-0963">Cytoplasm</keyword>
<dbReference type="InterPro" id="IPR029058">
    <property type="entry name" value="AB_hydrolase_fold"/>
</dbReference>
<sequence>MLLPMKTLYPEILPYHSFFLETGSMHSVYVEQSGNPAGIPVVFLHGGPCSGTKPDHRRFFNPELYRIVLFDQRGCGQSLPFGELENNTTQDLIDDMERIREQLAIAQWLVFGGSWGGALALLYAQQHKDKVMGLIIRAVFLARQRDLDWFAKDGAGKVYPEQWQRLIESIPAHAQDNLLQGLCDVVWGEDEVAKRRAAREWTAWGGQVSLGGDYRPSPNGEHTSEKMVKQVRMELHYARHRYFIEENQILDNCNGLAEIPTVIIHGRHDFVCPMEAGYSLHKVLPNAEYIVLPNAGHVAQGKEMVEALVSATDRFAKRGGSTHKSS</sequence>
<proteinExistence type="inferred from homology"/>
<feature type="active site" description="Nucleophile" evidence="12">
    <location>
        <position position="114"/>
    </location>
</feature>
<evidence type="ECO:0000256" key="3">
    <source>
        <dbReference type="ARBA" id="ARBA00010088"/>
    </source>
</evidence>
<gene>
    <name evidence="15" type="ORF">B0F88_101106</name>
</gene>
<dbReference type="InterPro" id="IPR002410">
    <property type="entry name" value="Peptidase_S33"/>
</dbReference>
<feature type="active site" description="Proton donor" evidence="12">
    <location>
        <position position="297"/>
    </location>
</feature>
<evidence type="ECO:0000256" key="5">
    <source>
        <dbReference type="ARBA" id="ARBA00021843"/>
    </source>
</evidence>
<feature type="domain" description="AB hydrolase-1" evidence="14">
    <location>
        <begin position="40"/>
        <end position="300"/>
    </location>
</feature>
<evidence type="ECO:0000259" key="14">
    <source>
        <dbReference type="Pfam" id="PF00561"/>
    </source>
</evidence>
<comment type="similarity">
    <text evidence="3 11 13">Belongs to the peptidase S33 family.</text>
</comment>
<keyword evidence="6 11" id="KW-0031">Aminopeptidase</keyword>
<comment type="caution">
    <text evidence="15">The sequence shown here is derived from an EMBL/GenBank/DDBJ whole genome shotgun (WGS) entry which is preliminary data.</text>
</comment>
<comment type="catalytic activity">
    <reaction evidence="1 11 13">
        <text>Release of N-terminal proline from a peptide.</text>
        <dbReference type="EC" id="3.4.11.5"/>
    </reaction>
</comment>
<comment type="subcellular location">
    <subcellularLocation>
        <location evidence="2 11">Cytoplasm</location>
    </subcellularLocation>
</comment>